<comment type="caution">
    <text evidence="3">The sequence shown here is derived from an EMBL/GenBank/DDBJ whole genome shotgun (WGS) entry which is preliminary data.</text>
</comment>
<keyword evidence="4" id="KW-1185">Reference proteome</keyword>
<evidence type="ECO:0000313" key="3">
    <source>
        <dbReference type="EMBL" id="MBE1604860.1"/>
    </source>
</evidence>
<dbReference type="GO" id="GO:0006506">
    <property type="term" value="P:GPI anchor biosynthetic process"/>
    <property type="evidence" value="ECO:0007669"/>
    <property type="project" value="TreeGrafter"/>
</dbReference>
<evidence type="ECO:0000259" key="2">
    <source>
        <dbReference type="Pfam" id="PF03372"/>
    </source>
</evidence>
<feature type="domain" description="Endonuclease/exonuclease/phosphatase" evidence="2">
    <location>
        <begin position="45"/>
        <end position="271"/>
    </location>
</feature>
<protein>
    <submittedName>
        <fullName evidence="3">Endonuclease/exonuclease/phosphatase family metal-dependent hydrolase</fullName>
    </submittedName>
</protein>
<accession>A0A927RAB2</accession>
<dbReference type="PANTHER" id="PTHR14859">
    <property type="entry name" value="CALCOFLUOR WHITE HYPERSENSITIVE PROTEIN PRECURSOR"/>
    <property type="match status" value="1"/>
</dbReference>
<feature type="signal peptide" evidence="1">
    <location>
        <begin position="1"/>
        <end position="28"/>
    </location>
</feature>
<dbReference type="Proteomes" id="UP000638648">
    <property type="component" value="Unassembled WGS sequence"/>
</dbReference>
<name>A0A927RAB2_9ACTN</name>
<dbReference type="InterPro" id="IPR051916">
    <property type="entry name" value="GPI-anchor_lipid_remodeler"/>
</dbReference>
<dbReference type="GO" id="GO:0016020">
    <property type="term" value="C:membrane"/>
    <property type="evidence" value="ECO:0007669"/>
    <property type="project" value="GOC"/>
</dbReference>
<dbReference type="RefSeq" id="WP_337917513.1">
    <property type="nucleotide sequence ID" value="NZ_BAABJL010000002.1"/>
</dbReference>
<dbReference type="Pfam" id="PF03372">
    <property type="entry name" value="Exo_endo_phos"/>
    <property type="match status" value="1"/>
</dbReference>
<dbReference type="EMBL" id="JADBEM010000001">
    <property type="protein sequence ID" value="MBE1604860.1"/>
    <property type="molecule type" value="Genomic_DNA"/>
</dbReference>
<dbReference type="Gene3D" id="3.60.10.10">
    <property type="entry name" value="Endonuclease/exonuclease/phosphatase"/>
    <property type="match status" value="1"/>
</dbReference>
<dbReference type="SUPFAM" id="SSF56219">
    <property type="entry name" value="DNase I-like"/>
    <property type="match status" value="1"/>
</dbReference>
<reference evidence="3" key="1">
    <citation type="submission" date="2020-10" db="EMBL/GenBank/DDBJ databases">
        <title>Sequencing the genomes of 1000 actinobacteria strains.</title>
        <authorList>
            <person name="Klenk H.-P."/>
        </authorList>
    </citation>
    <scope>NUCLEOTIDE SEQUENCE</scope>
    <source>
        <strain evidence="3">DSM 45354</strain>
    </source>
</reference>
<keyword evidence="3" id="KW-0540">Nuclease</keyword>
<keyword evidence="1" id="KW-0732">Signal</keyword>
<dbReference type="InterPro" id="IPR005135">
    <property type="entry name" value="Endo/exonuclease/phosphatase"/>
</dbReference>
<gene>
    <name evidence="3" type="ORF">HEB94_001708</name>
</gene>
<dbReference type="PANTHER" id="PTHR14859:SF15">
    <property type="entry name" value="ENDONUCLEASE_EXONUCLEASE_PHOSPHATASE DOMAIN-CONTAINING PROTEIN"/>
    <property type="match status" value="1"/>
</dbReference>
<dbReference type="InterPro" id="IPR036691">
    <property type="entry name" value="Endo/exonu/phosph_ase_sf"/>
</dbReference>
<proteinExistence type="predicted"/>
<dbReference type="GO" id="GO:0004519">
    <property type="term" value="F:endonuclease activity"/>
    <property type="evidence" value="ECO:0007669"/>
    <property type="project" value="UniProtKB-KW"/>
</dbReference>
<evidence type="ECO:0000256" key="1">
    <source>
        <dbReference type="SAM" id="SignalP"/>
    </source>
</evidence>
<keyword evidence="3" id="KW-0378">Hydrolase</keyword>
<dbReference type="GO" id="GO:0016787">
    <property type="term" value="F:hydrolase activity"/>
    <property type="evidence" value="ECO:0007669"/>
    <property type="project" value="UniProtKB-KW"/>
</dbReference>
<dbReference type="AlphaFoldDB" id="A0A927RAB2"/>
<organism evidence="3 4">
    <name type="scientific">Actinopolymorpha pittospori</name>
    <dbReference type="NCBI Taxonomy" id="648752"/>
    <lineage>
        <taxon>Bacteria</taxon>
        <taxon>Bacillati</taxon>
        <taxon>Actinomycetota</taxon>
        <taxon>Actinomycetes</taxon>
        <taxon>Propionibacteriales</taxon>
        <taxon>Actinopolymorphaceae</taxon>
        <taxon>Actinopolymorpha</taxon>
    </lineage>
</organism>
<feature type="chain" id="PRO_5037679834" evidence="1">
    <location>
        <begin position="29"/>
        <end position="282"/>
    </location>
</feature>
<sequence>MLRRIPRLARVLTLVGAAAVMLATSVGAAAVPANAEGQPVRLRVATYNIHHAAGPDDVLDLADVAGEIRQLRADVIGLQEVDRHWSERSAFVDEAAWLADALDMHVVYGANLDMDPAAPGQERRQYGTAILSRFPIRSWSNTYLPKIDNHEQRGLLVADIKVRGVEMRFANTHLQHDNSAERIMQAEKIVELLGDNPKRTVLTGDLNATADTTEIKTLTSVFTDSWAEVGVGDGYTYSQEDPHARIDFVLSSPDLQPRKTQVLTTADGSDHLPMVADFAVRR</sequence>
<evidence type="ECO:0000313" key="4">
    <source>
        <dbReference type="Proteomes" id="UP000638648"/>
    </source>
</evidence>
<keyword evidence="3" id="KW-0255">Endonuclease</keyword>